<evidence type="ECO:0000256" key="1">
    <source>
        <dbReference type="SAM" id="MobiDB-lite"/>
    </source>
</evidence>
<evidence type="ECO:0000313" key="3">
    <source>
        <dbReference type="Proteomes" id="UP000681722"/>
    </source>
</evidence>
<organism evidence="2 3">
    <name type="scientific">Didymodactylos carnosus</name>
    <dbReference type="NCBI Taxonomy" id="1234261"/>
    <lineage>
        <taxon>Eukaryota</taxon>
        <taxon>Metazoa</taxon>
        <taxon>Spiralia</taxon>
        <taxon>Gnathifera</taxon>
        <taxon>Rotifera</taxon>
        <taxon>Eurotatoria</taxon>
        <taxon>Bdelloidea</taxon>
        <taxon>Philodinida</taxon>
        <taxon>Philodinidae</taxon>
        <taxon>Didymodactylos</taxon>
    </lineage>
</organism>
<dbReference type="Proteomes" id="UP000681722">
    <property type="component" value="Unassembled WGS sequence"/>
</dbReference>
<evidence type="ECO:0000313" key="2">
    <source>
        <dbReference type="EMBL" id="CAF4608868.1"/>
    </source>
</evidence>
<dbReference type="AlphaFoldDB" id="A0A8S2ZAI3"/>
<feature type="region of interest" description="Disordered" evidence="1">
    <location>
        <begin position="38"/>
        <end position="59"/>
    </location>
</feature>
<feature type="region of interest" description="Disordered" evidence="1">
    <location>
        <begin position="79"/>
        <end position="103"/>
    </location>
</feature>
<name>A0A8S2ZAI3_9BILA</name>
<comment type="caution">
    <text evidence="2">The sequence shown here is derived from an EMBL/GenBank/DDBJ whole genome shotgun (WGS) entry which is preliminary data.</text>
</comment>
<gene>
    <name evidence="2" type="ORF">SRO942_LOCUS49138</name>
</gene>
<dbReference type="EMBL" id="CAJOBC010129874">
    <property type="protein sequence ID" value="CAF4608868.1"/>
    <property type="molecule type" value="Genomic_DNA"/>
</dbReference>
<accession>A0A8S2ZAI3</accession>
<protein>
    <submittedName>
        <fullName evidence="2">Uncharacterized protein</fullName>
    </submittedName>
</protein>
<sequence>MHPRDRWEQEQLYELEGIAALEQLALVQEEVEQSQQIHALELSETENEKERKRRAEEWDQTQIHAIENNSTSHSFDSILDHMEQTQQIDEMERSQEAQQQRQYDHLEMQLQQYDESDCQLEDLNTKSS</sequence>
<feature type="compositionally biased region" description="Basic and acidic residues" evidence="1">
    <location>
        <begin position="46"/>
        <end position="57"/>
    </location>
</feature>
<proteinExistence type="predicted"/>
<reference evidence="2" key="1">
    <citation type="submission" date="2021-02" db="EMBL/GenBank/DDBJ databases">
        <authorList>
            <person name="Nowell W R."/>
        </authorList>
    </citation>
    <scope>NUCLEOTIDE SEQUENCE</scope>
</reference>